<gene>
    <name evidence="1" type="ORF">G2W53_012379</name>
</gene>
<evidence type="ECO:0000313" key="1">
    <source>
        <dbReference type="EMBL" id="KAF7830046.1"/>
    </source>
</evidence>
<reference evidence="1" key="1">
    <citation type="submission" date="2020-09" db="EMBL/GenBank/DDBJ databases">
        <title>Genome-Enabled Discovery of Anthraquinone Biosynthesis in Senna tora.</title>
        <authorList>
            <person name="Kang S.-H."/>
            <person name="Pandey R.P."/>
            <person name="Lee C.-M."/>
            <person name="Sim J.-S."/>
            <person name="Jeong J.-T."/>
            <person name="Choi B.-S."/>
            <person name="Jung M."/>
            <person name="Ginzburg D."/>
            <person name="Zhao K."/>
            <person name="Won S.Y."/>
            <person name="Oh T.-J."/>
            <person name="Yu Y."/>
            <person name="Kim N.-H."/>
            <person name="Lee O.R."/>
            <person name="Lee T.-H."/>
            <person name="Bashyal P."/>
            <person name="Kim T.-S."/>
            <person name="Lee W.-H."/>
            <person name="Kawkins C."/>
            <person name="Kim C.-K."/>
            <person name="Kim J.S."/>
            <person name="Ahn B.O."/>
            <person name="Rhee S.Y."/>
            <person name="Sohng J.K."/>
        </authorList>
    </citation>
    <scope>NUCLEOTIDE SEQUENCE</scope>
    <source>
        <tissue evidence="1">Leaf</tissue>
    </source>
</reference>
<comment type="caution">
    <text evidence="1">The sequence shown here is derived from an EMBL/GenBank/DDBJ whole genome shotgun (WGS) entry which is preliminary data.</text>
</comment>
<keyword evidence="2" id="KW-1185">Reference proteome</keyword>
<name>A0A834WRT5_9FABA</name>
<organism evidence="1 2">
    <name type="scientific">Senna tora</name>
    <dbReference type="NCBI Taxonomy" id="362788"/>
    <lineage>
        <taxon>Eukaryota</taxon>
        <taxon>Viridiplantae</taxon>
        <taxon>Streptophyta</taxon>
        <taxon>Embryophyta</taxon>
        <taxon>Tracheophyta</taxon>
        <taxon>Spermatophyta</taxon>
        <taxon>Magnoliopsida</taxon>
        <taxon>eudicotyledons</taxon>
        <taxon>Gunneridae</taxon>
        <taxon>Pentapetalae</taxon>
        <taxon>rosids</taxon>
        <taxon>fabids</taxon>
        <taxon>Fabales</taxon>
        <taxon>Fabaceae</taxon>
        <taxon>Caesalpinioideae</taxon>
        <taxon>Cassia clade</taxon>
        <taxon>Senna</taxon>
    </lineage>
</organism>
<evidence type="ECO:0000313" key="2">
    <source>
        <dbReference type="Proteomes" id="UP000634136"/>
    </source>
</evidence>
<dbReference type="Proteomes" id="UP000634136">
    <property type="component" value="Unassembled WGS sequence"/>
</dbReference>
<sequence length="51" mass="6116">MSRISMKPKRRHLYDSRTPAFDNRDILDPRLWFRIRRKLLLAFEAVIAASS</sequence>
<dbReference type="EMBL" id="JAAIUW010000005">
    <property type="protein sequence ID" value="KAF7830046.1"/>
    <property type="molecule type" value="Genomic_DNA"/>
</dbReference>
<protein>
    <submittedName>
        <fullName evidence="1">Uncharacterized protein</fullName>
    </submittedName>
</protein>
<accession>A0A834WRT5</accession>
<dbReference type="AlphaFoldDB" id="A0A834WRT5"/>
<proteinExistence type="predicted"/>